<dbReference type="PANTHER" id="PTHR12526">
    <property type="entry name" value="GLYCOSYLTRANSFERASE"/>
    <property type="match status" value="1"/>
</dbReference>
<organism evidence="2 3">
    <name type="scientific">Nitrospira japonica</name>
    <dbReference type="NCBI Taxonomy" id="1325564"/>
    <lineage>
        <taxon>Bacteria</taxon>
        <taxon>Pseudomonadati</taxon>
        <taxon>Nitrospirota</taxon>
        <taxon>Nitrospiria</taxon>
        <taxon>Nitrospirales</taxon>
        <taxon>Nitrospiraceae</taxon>
        <taxon>Nitrospira</taxon>
    </lineage>
</organism>
<dbReference type="PANTHER" id="PTHR12526:SF630">
    <property type="entry name" value="GLYCOSYLTRANSFERASE"/>
    <property type="match status" value="1"/>
</dbReference>
<feature type="domain" description="Glycosyltransferase subfamily 4-like N-terminal" evidence="1">
    <location>
        <begin position="25"/>
        <end position="188"/>
    </location>
</feature>
<dbReference type="AlphaFoldDB" id="A0A1W1IBB4"/>
<evidence type="ECO:0000259" key="1">
    <source>
        <dbReference type="Pfam" id="PF13439"/>
    </source>
</evidence>
<keyword evidence="2" id="KW-0808">Transferase</keyword>
<dbReference type="STRING" id="1325564.NSJP_4147"/>
<proteinExistence type="predicted"/>
<keyword evidence="3" id="KW-1185">Reference proteome</keyword>
<gene>
    <name evidence="2" type="ORF">NSJP_4147</name>
</gene>
<name>A0A1W1IBB4_9BACT</name>
<evidence type="ECO:0000313" key="3">
    <source>
        <dbReference type="Proteomes" id="UP000192042"/>
    </source>
</evidence>
<dbReference type="Pfam" id="PF13692">
    <property type="entry name" value="Glyco_trans_1_4"/>
    <property type="match status" value="1"/>
</dbReference>
<dbReference type="GO" id="GO:0016757">
    <property type="term" value="F:glycosyltransferase activity"/>
    <property type="evidence" value="ECO:0007669"/>
    <property type="project" value="UniProtKB-ARBA"/>
</dbReference>
<dbReference type="Proteomes" id="UP000192042">
    <property type="component" value="Chromosome I"/>
</dbReference>
<sequence length="389" mass="43331">MPLLRNRYRNFCMIRIVHIISNLEVGGAEMMLAQLVTGMDRGRFHNTVISLTDRGQLADRIESSGIAVHSLGMKRGRPDMASLPKLIRSLRDAQPTIVQSWLYHADLISLLAARFIKSTRLVWNIRCSDMQLKYYPFQTRCVRQMLCWCSRIPVAIVTNSEAGRRIHEMFGYRPRRWAYIPNGFDTNRFRPDPVAARKLREELGVPNDVRLVALIARCDPMKDHTTFLDAAKRIVLLRPKVHFLLAGKYTHMLEPAVSLAGLEKQVHLLGLRHDIDRLFAGADVACLSSAFGEGFSNVLGEAMACGVPCVTTDVGDARTIVDNTGLVVPPRDPEALACAVINLIDRDAASRIALGTAARARIQSRYSLTSVINAYQAFYADISNDSAAA</sequence>
<dbReference type="CDD" id="cd03807">
    <property type="entry name" value="GT4_WbnK-like"/>
    <property type="match status" value="1"/>
</dbReference>
<dbReference type="Pfam" id="PF13439">
    <property type="entry name" value="Glyco_transf_4"/>
    <property type="match status" value="1"/>
</dbReference>
<dbReference type="EMBL" id="LT828648">
    <property type="protein sequence ID" value="SLM50314.1"/>
    <property type="molecule type" value="Genomic_DNA"/>
</dbReference>
<dbReference type="Gene3D" id="3.40.50.2000">
    <property type="entry name" value="Glycogen Phosphorylase B"/>
    <property type="match status" value="2"/>
</dbReference>
<dbReference type="SUPFAM" id="SSF53756">
    <property type="entry name" value="UDP-Glycosyltransferase/glycogen phosphorylase"/>
    <property type="match status" value="1"/>
</dbReference>
<dbReference type="InterPro" id="IPR028098">
    <property type="entry name" value="Glyco_trans_4-like_N"/>
</dbReference>
<evidence type="ECO:0000313" key="2">
    <source>
        <dbReference type="EMBL" id="SLM50314.1"/>
    </source>
</evidence>
<protein>
    <submittedName>
        <fullName evidence="2">Glycosyltransferase</fullName>
    </submittedName>
</protein>
<accession>A0A1W1IBB4</accession>
<dbReference type="KEGG" id="nja:NSJP_4147"/>
<reference evidence="2 3" key="1">
    <citation type="submission" date="2017-03" db="EMBL/GenBank/DDBJ databases">
        <authorList>
            <person name="Afonso C.L."/>
            <person name="Miller P.J."/>
            <person name="Scott M.A."/>
            <person name="Spackman E."/>
            <person name="Goraichik I."/>
            <person name="Dimitrov K.M."/>
            <person name="Suarez D.L."/>
            <person name="Swayne D.E."/>
        </authorList>
    </citation>
    <scope>NUCLEOTIDE SEQUENCE [LARGE SCALE GENOMIC DNA]</scope>
    <source>
        <strain evidence="2">Genome sequencing of Nitrospira japonica strain NJ11</strain>
    </source>
</reference>